<reference evidence="2 3" key="1">
    <citation type="journal article" date="2014" name="BMC Genomics">
        <title>Comparative genomics of the major fungal agents of human and animal Sporotrichosis: Sporothrix schenckii and Sporothrix brasiliensis.</title>
        <authorList>
            <person name="Teixeira M.M."/>
            <person name="de Almeida L.G."/>
            <person name="Kubitschek-Barreira P."/>
            <person name="Alves F.L."/>
            <person name="Kioshima E.S."/>
            <person name="Abadio A.K."/>
            <person name="Fernandes L."/>
            <person name="Derengowski L.S."/>
            <person name="Ferreira K.S."/>
            <person name="Souza R.C."/>
            <person name="Ruiz J.C."/>
            <person name="de Andrade N.C."/>
            <person name="Paes H.C."/>
            <person name="Nicola A.M."/>
            <person name="Albuquerque P."/>
            <person name="Gerber A.L."/>
            <person name="Martins V.P."/>
            <person name="Peconick L.D."/>
            <person name="Neto A.V."/>
            <person name="Chaucanez C.B."/>
            <person name="Silva P.A."/>
            <person name="Cunha O.L."/>
            <person name="de Oliveira F.F."/>
            <person name="dos Santos T.C."/>
            <person name="Barros A.L."/>
            <person name="Soares M.A."/>
            <person name="de Oliveira L.M."/>
            <person name="Marini M.M."/>
            <person name="Villalobos-Duno H."/>
            <person name="Cunha M.M."/>
            <person name="de Hoog S."/>
            <person name="da Silveira J.F."/>
            <person name="Henrissat B."/>
            <person name="Nino-Vega G.A."/>
            <person name="Cisalpino P.S."/>
            <person name="Mora-Montes H.M."/>
            <person name="Almeida S.R."/>
            <person name="Stajich J.E."/>
            <person name="Lopes-Bezerra L.M."/>
            <person name="Vasconcelos A.T."/>
            <person name="Felipe M.S."/>
        </authorList>
    </citation>
    <scope>NUCLEOTIDE SEQUENCE [LARGE SCALE GENOMIC DNA]</scope>
    <source>
        <strain evidence="2 3">1099-18</strain>
    </source>
</reference>
<dbReference type="InterPro" id="IPR016181">
    <property type="entry name" value="Acyl_CoA_acyltransferase"/>
</dbReference>
<proteinExistence type="predicted"/>
<name>A0A0F2MFR4_SPOSC</name>
<accession>A0A0F2MFR4</accession>
<dbReference type="RefSeq" id="XP_016590371.1">
    <property type="nucleotide sequence ID" value="XM_016737067.1"/>
</dbReference>
<keyword evidence="2" id="KW-0808">Transferase</keyword>
<dbReference type="VEuPathDB" id="FungiDB:SPSK_10793"/>
<dbReference type="GO" id="GO:0016747">
    <property type="term" value="F:acyltransferase activity, transferring groups other than amino-acyl groups"/>
    <property type="evidence" value="ECO:0007669"/>
    <property type="project" value="InterPro"/>
</dbReference>
<sequence length="250" mass="27662">MAFIRPYKFADWNDTAFICRATLPPSIINEKTAIRLAPYLWTHQFTLLNPQNCFVLDDGTGHVVGYVVGSTDVHDMAARYGRFTDLVGGSGPVEGVPAEVVELARREVGPAPADLDNLQPFLVPDPSDPSGQKSVVNETHMLQQAYNPRWLLLESNQTPLRKELISGTKYRAVMHIDMLESHQGQGWGREMIKTFLASIAKEGARGLQIGVSGENTKVVPFYEKCGFRVQPGGEADGCVWMVRDVSETGW</sequence>
<dbReference type="Pfam" id="PF00583">
    <property type="entry name" value="Acetyltransf_1"/>
    <property type="match status" value="1"/>
</dbReference>
<evidence type="ECO:0000313" key="2">
    <source>
        <dbReference type="EMBL" id="KJR87695.1"/>
    </source>
</evidence>
<dbReference type="KEGG" id="ssck:SPSK_10793"/>
<protein>
    <submittedName>
        <fullName evidence="2">Acetyltransferase</fullName>
    </submittedName>
</protein>
<feature type="domain" description="N-acetyltransferase" evidence="1">
    <location>
        <begin position="101"/>
        <end position="246"/>
    </location>
</feature>
<evidence type="ECO:0000259" key="1">
    <source>
        <dbReference type="PROSITE" id="PS51186"/>
    </source>
</evidence>
<dbReference type="OrthoDB" id="64477at2759"/>
<organism evidence="2 3">
    <name type="scientific">Sporothrix schenckii 1099-18</name>
    <dbReference type="NCBI Taxonomy" id="1397361"/>
    <lineage>
        <taxon>Eukaryota</taxon>
        <taxon>Fungi</taxon>
        <taxon>Dikarya</taxon>
        <taxon>Ascomycota</taxon>
        <taxon>Pezizomycotina</taxon>
        <taxon>Sordariomycetes</taxon>
        <taxon>Sordariomycetidae</taxon>
        <taxon>Ophiostomatales</taxon>
        <taxon>Ophiostomataceae</taxon>
        <taxon>Sporothrix</taxon>
    </lineage>
</organism>
<dbReference type="InterPro" id="IPR000182">
    <property type="entry name" value="GNAT_dom"/>
</dbReference>
<reference evidence="2 3" key="2">
    <citation type="journal article" date="2015" name="Eukaryot. Cell">
        <title>Asexual propagation of a virulent clone complex in a human and feline outbreak of sporotrichosis.</title>
        <authorList>
            <person name="Teixeira Mde M."/>
            <person name="Rodrigues A.M."/>
            <person name="Tsui C.K."/>
            <person name="de Almeida L.G."/>
            <person name="Van Diepeningen A.D."/>
            <person name="van den Ende B.G."/>
            <person name="Fernandes G.F."/>
            <person name="Kano R."/>
            <person name="Hamelin R.C."/>
            <person name="Lopes-Bezerra L.M."/>
            <person name="Vasconcelos A.T."/>
            <person name="de Hoog S."/>
            <person name="de Camargo Z.P."/>
            <person name="Felipe M.S."/>
        </authorList>
    </citation>
    <scope>NUCLEOTIDE SEQUENCE [LARGE SCALE GENOMIC DNA]</scope>
    <source>
        <strain evidence="2 3">1099-18</strain>
    </source>
</reference>
<dbReference type="AlphaFoldDB" id="A0A0F2MFR4"/>
<comment type="caution">
    <text evidence="2">The sequence shown here is derived from an EMBL/GenBank/DDBJ whole genome shotgun (WGS) entry which is preliminary data.</text>
</comment>
<dbReference type="Proteomes" id="UP000033710">
    <property type="component" value="Unassembled WGS sequence"/>
</dbReference>
<dbReference type="Gene3D" id="3.40.630.30">
    <property type="match status" value="1"/>
</dbReference>
<gene>
    <name evidence="2" type="ORF">SPSK_10793</name>
</gene>
<dbReference type="GeneID" id="27672344"/>
<dbReference type="SUPFAM" id="SSF55729">
    <property type="entry name" value="Acyl-CoA N-acyltransferases (Nat)"/>
    <property type="match status" value="1"/>
</dbReference>
<dbReference type="PROSITE" id="PS51186">
    <property type="entry name" value="GNAT"/>
    <property type="match status" value="1"/>
</dbReference>
<dbReference type="EMBL" id="AXCR01000004">
    <property type="protein sequence ID" value="KJR87695.1"/>
    <property type="molecule type" value="Genomic_DNA"/>
</dbReference>
<evidence type="ECO:0000313" key="3">
    <source>
        <dbReference type="Proteomes" id="UP000033710"/>
    </source>
</evidence>